<sequence length="302" mass="33733">MAYNLKLSSITLLICISFSPTETASRFSNYNCGRSQTMSINSNYKINLNTLLSTLSSKASDTINNGYYNTSISTTEGTMYGLFMCIGNTQHCGDCVEYSAKKLSSMCYFKREAIIWSNECMVHYSDWSFFETMEESPSSCVKDALDYKGSLDGFNKMLSSLMVNLVTGVNKASLRNATKLALKRSIFFEDKFLNGLAQCIPHISNDNCMKCLKDAIDYLQTSCAGGKISGSVLYPSCIVRYDTYPFFAQPIEAKKKTGPDPFFIIFHIVAPVMMFSVAVFLFVKCVFLAVAKYHARKVFVAN</sequence>
<keyword evidence="2" id="KW-1185">Reference proteome</keyword>
<accession>A0ACB0LGR9</accession>
<name>A0ACB0LGR9_TRIPR</name>
<dbReference type="Proteomes" id="UP001177021">
    <property type="component" value="Unassembled WGS sequence"/>
</dbReference>
<reference evidence="1" key="1">
    <citation type="submission" date="2023-10" db="EMBL/GenBank/DDBJ databases">
        <authorList>
            <person name="Rodriguez Cubillos JULIANA M."/>
            <person name="De Vega J."/>
        </authorList>
    </citation>
    <scope>NUCLEOTIDE SEQUENCE</scope>
</reference>
<dbReference type="EMBL" id="CASHSV030000513">
    <property type="protein sequence ID" value="CAJ2668586.1"/>
    <property type="molecule type" value="Genomic_DNA"/>
</dbReference>
<organism evidence="1 2">
    <name type="scientific">Trifolium pratense</name>
    <name type="common">Red clover</name>
    <dbReference type="NCBI Taxonomy" id="57577"/>
    <lineage>
        <taxon>Eukaryota</taxon>
        <taxon>Viridiplantae</taxon>
        <taxon>Streptophyta</taxon>
        <taxon>Embryophyta</taxon>
        <taxon>Tracheophyta</taxon>
        <taxon>Spermatophyta</taxon>
        <taxon>Magnoliopsida</taxon>
        <taxon>eudicotyledons</taxon>
        <taxon>Gunneridae</taxon>
        <taxon>Pentapetalae</taxon>
        <taxon>rosids</taxon>
        <taxon>fabids</taxon>
        <taxon>Fabales</taxon>
        <taxon>Fabaceae</taxon>
        <taxon>Papilionoideae</taxon>
        <taxon>50 kb inversion clade</taxon>
        <taxon>NPAAA clade</taxon>
        <taxon>Hologalegina</taxon>
        <taxon>IRL clade</taxon>
        <taxon>Trifolieae</taxon>
        <taxon>Trifolium</taxon>
    </lineage>
</organism>
<evidence type="ECO:0000313" key="2">
    <source>
        <dbReference type="Proteomes" id="UP001177021"/>
    </source>
</evidence>
<proteinExistence type="predicted"/>
<evidence type="ECO:0000313" key="1">
    <source>
        <dbReference type="EMBL" id="CAJ2668586.1"/>
    </source>
</evidence>
<protein>
    <submittedName>
        <fullName evidence="1">Uncharacterized protein</fullName>
    </submittedName>
</protein>
<gene>
    <name evidence="1" type="ORF">MILVUS5_LOCUS32952</name>
</gene>
<comment type="caution">
    <text evidence="1">The sequence shown here is derived from an EMBL/GenBank/DDBJ whole genome shotgun (WGS) entry which is preliminary data.</text>
</comment>